<feature type="region of interest" description="Disordered" evidence="1">
    <location>
        <begin position="172"/>
        <end position="209"/>
    </location>
</feature>
<evidence type="ECO:0000313" key="2">
    <source>
        <dbReference type="EMBL" id="KAJ4436018.1"/>
    </source>
</evidence>
<proteinExistence type="predicted"/>
<dbReference type="Proteomes" id="UP001148838">
    <property type="component" value="Unassembled WGS sequence"/>
</dbReference>
<evidence type="ECO:0000313" key="3">
    <source>
        <dbReference type="Proteomes" id="UP001148838"/>
    </source>
</evidence>
<dbReference type="EMBL" id="JAJSOF020000023">
    <property type="protein sequence ID" value="KAJ4436018.1"/>
    <property type="molecule type" value="Genomic_DNA"/>
</dbReference>
<name>A0ABQ8SPB0_PERAM</name>
<comment type="caution">
    <text evidence="2">The sequence shown here is derived from an EMBL/GenBank/DDBJ whole genome shotgun (WGS) entry which is preliminary data.</text>
</comment>
<evidence type="ECO:0000256" key="1">
    <source>
        <dbReference type="SAM" id="MobiDB-lite"/>
    </source>
</evidence>
<organism evidence="2 3">
    <name type="scientific">Periplaneta americana</name>
    <name type="common">American cockroach</name>
    <name type="synonym">Blatta americana</name>
    <dbReference type="NCBI Taxonomy" id="6978"/>
    <lineage>
        <taxon>Eukaryota</taxon>
        <taxon>Metazoa</taxon>
        <taxon>Ecdysozoa</taxon>
        <taxon>Arthropoda</taxon>
        <taxon>Hexapoda</taxon>
        <taxon>Insecta</taxon>
        <taxon>Pterygota</taxon>
        <taxon>Neoptera</taxon>
        <taxon>Polyneoptera</taxon>
        <taxon>Dictyoptera</taxon>
        <taxon>Blattodea</taxon>
        <taxon>Blattoidea</taxon>
        <taxon>Blattidae</taxon>
        <taxon>Blattinae</taxon>
        <taxon>Periplaneta</taxon>
    </lineage>
</organism>
<sequence length="209" mass="24239">MQNGEENRSFWRRLMASVYVHELPNIGETTCNIMQDFKADFVLTLPRNANEDEDAMFLSKSAEYLILCLLVLLSRTENRSEILYVAASPRFDQIRYCTTTENHPNSEPFEAIEIVSRTGDSRNAYSIERPMGRPRRRWEDNIKKDLREVEYDARDWIILARIGTDGRLIKNNTETDQEEEKELVGSLAEKKLPIEGCTGRNGEREKSSE</sequence>
<keyword evidence="3" id="KW-1185">Reference proteome</keyword>
<accession>A0ABQ8SPB0</accession>
<protein>
    <submittedName>
        <fullName evidence="2">Uncharacterized protein</fullName>
    </submittedName>
</protein>
<gene>
    <name evidence="2" type="ORF">ANN_18644</name>
</gene>
<reference evidence="2 3" key="1">
    <citation type="journal article" date="2022" name="Allergy">
        <title>Genome assembly and annotation of Periplaneta americana reveal a comprehensive cockroach allergen profile.</title>
        <authorList>
            <person name="Wang L."/>
            <person name="Xiong Q."/>
            <person name="Saelim N."/>
            <person name="Wang L."/>
            <person name="Nong W."/>
            <person name="Wan A.T."/>
            <person name="Shi M."/>
            <person name="Liu X."/>
            <person name="Cao Q."/>
            <person name="Hui J.H.L."/>
            <person name="Sookrung N."/>
            <person name="Leung T.F."/>
            <person name="Tungtrongchitr A."/>
            <person name="Tsui S.K.W."/>
        </authorList>
    </citation>
    <scope>NUCLEOTIDE SEQUENCE [LARGE SCALE GENOMIC DNA]</scope>
    <source>
        <strain evidence="2">PWHHKU_190912</strain>
    </source>
</reference>